<feature type="region of interest" description="Disordered" evidence="12">
    <location>
        <begin position="191"/>
        <end position="227"/>
    </location>
</feature>
<dbReference type="EMBL" id="CAESAN010000046">
    <property type="protein sequence ID" value="CAB4342362.1"/>
    <property type="molecule type" value="Genomic_DNA"/>
</dbReference>
<name>A0A6J5ZMF1_9ZZZZ</name>
<gene>
    <name evidence="14" type="ORF">UFOPK3547_00691</name>
</gene>
<dbReference type="PANTHER" id="PTHR33693:SF1">
    <property type="entry name" value="TYPE-4 URACIL-DNA GLYCOSYLASE"/>
    <property type="match status" value="1"/>
</dbReference>
<evidence type="ECO:0000256" key="6">
    <source>
        <dbReference type="ARBA" id="ARBA00022723"/>
    </source>
</evidence>
<dbReference type="InterPro" id="IPR005273">
    <property type="entry name" value="Ura-DNA_glyco_family4"/>
</dbReference>
<dbReference type="Pfam" id="PF03167">
    <property type="entry name" value="UDG"/>
    <property type="match status" value="1"/>
</dbReference>
<evidence type="ECO:0000256" key="8">
    <source>
        <dbReference type="ARBA" id="ARBA00022801"/>
    </source>
</evidence>
<dbReference type="EC" id="3.2.2.27" evidence="3"/>
<protein>
    <recommendedName>
        <fullName evidence="4">Type-4 uracil-DNA glycosylase</fullName>
        <ecNumber evidence="3">3.2.2.27</ecNumber>
    </recommendedName>
</protein>
<dbReference type="PANTHER" id="PTHR33693">
    <property type="entry name" value="TYPE-5 URACIL-DNA GLYCOSYLASE"/>
    <property type="match status" value="1"/>
</dbReference>
<accession>A0A6J5ZMF1</accession>
<dbReference type="SMART" id="SM00986">
    <property type="entry name" value="UDG"/>
    <property type="match status" value="1"/>
</dbReference>
<comment type="similarity">
    <text evidence="2">Belongs to the uracil-DNA glycosylase (UDG) superfamily. Type 4 (UDGa) family.</text>
</comment>
<dbReference type="GO" id="GO:0046872">
    <property type="term" value="F:metal ion binding"/>
    <property type="evidence" value="ECO:0007669"/>
    <property type="project" value="UniProtKB-KW"/>
</dbReference>
<keyword evidence="6" id="KW-0479">Metal-binding</keyword>
<feature type="domain" description="Uracil-DNA glycosylase-like" evidence="13">
    <location>
        <begin position="35"/>
        <end position="185"/>
    </location>
</feature>
<dbReference type="GO" id="GO:0051539">
    <property type="term" value="F:4 iron, 4 sulfur cluster binding"/>
    <property type="evidence" value="ECO:0007669"/>
    <property type="project" value="UniProtKB-KW"/>
</dbReference>
<evidence type="ECO:0000256" key="3">
    <source>
        <dbReference type="ARBA" id="ARBA00012030"/>
    </source>
</evidence>
<evidence type="ECO:0000256" key="2">
    <source>
        <dbReference type="ARBA" id="ARBA00006521"/>
    </source>
</evidence>
<comment type="catalytic activity">
    <reaction evidence="1">
        <text>Hydrolyzes single-stranded DNA or mismatched double-stranded DNA and polynucleotides, releasing free uracil.</text>
        <dbReference type="EC" id="3.2.2.27"/>
    </reaction>
</comment>
<dbReference type="AlphaFoldDB" id="A0A6J5ZMF1"/>
<evidence type="ECO:0000256" key="11">
    <source>
        <dbReference type="ARBA" id="ARBA00023204"/>
    </source>
</evidence>
<dbReference type="GO" id="GO:0006281">
    <property type="term" value="P:DNA repair"/>
    <property type="evidence" value="ECO:0007669"/>
    <property type="project" value="UniProtKB-KW"/>
</dbReference>
<reference evidence="14" key="1">
    <citation type="submission" date="2020-05" db="EMBL/GenBank/DDBJ databases">
        <authorList>
            <person name="Chiriac C."/>
            <person name="Salcher M."/>
            <person name="Ghai R."/>
            <person name="Kavagutti S V."/>
        </authorList>
    </citation>
    <scope>NUCLEOTIDE SEQUENCE</scope>
</reference>
<keyword evidence="9" id="KW-0408">Iron</keyword>
<evidence type="ECO:0000256" key="9">
    <source>
        <dbReference type="ARBA" id="ARBA00023004"/>
    </source>
</evidence>
<dbReference type="InterPro" id="IPR005122">
    <property type="entry name" value="Uracil-DNA_glycosylase-like"/>
</dbReference>
<evidence type="ECO:0000313" key="14">
    <source>
        <dbReference type="EMBL" id="CAB4342362.1"/>
    </source>
</evidence>
<evidence type="ECO:0000256" key="4">
    <source>
        <dbReference type="ARBA" id="ARBA00019403"/>
    </source>
</evidence>
<keyword evidence="10" id="KW-0411">Iron-sulfur</keyword>
<keyword evidence="11" id="KW-0234">DNA repair</keyword>
<evidence type="ECO:0000256" key="7">
    <source>
        <dbReference type="ARBA" id="ARBA00022763"/>
    </source>
</evidence>
<proteinExistence type="inferred from homology"/>
<organism evidence="14">
    <name type="scientific">freshwater metagenome</name>
    <dbReference type="NCBI Taxonomy" id="449393"/>
    <lineage>
        <taxon>unclassified sequences</taxon>
        <taxon>metagenomes</taxon>
        <taxon>ecological metagenomes</taxon>
    </lineage>
</organism>
<evidence type="ECO:0000256" key="5">
    <source>
        <dbReference type="ARBA" id="ARBA00022485"/>
    </source>
</evidence>
<dbReference type="CDD" id="cd10030">
    <property type="entry name" value="UDG-F4_TTUDGA_SPO1dp_like"/>
    <property type="match status" value="1"/>
</dbReference>
<evidence type="ECO:0000256" key="1">
    <source>
        <dbReference type="ARBA" id="ARBA00001400"/>
    </source>
</evidence>
<dbReference type="SMART" id="SM00987">
    <property type="entry name" value="UreE_C"/>
    <property type="match status" value="1"/>
</dbReference>
<dbReference type="InterPro" id="IPR036895">
    <property type="entry name" value="Uracil-DNA_glycosylase-like_sf"/>
</dbReference>
<keyword evidence="7" id="KW-0227">DNA damage</keyword>
<keyword evidence="8" id="KW-0378">Hydrolase</keyword>
<dbReference type="InterPro" id="IPR051536">
    <property type="entry name" value="UDG_Type-4/5"/>
</dbReference>
<sequence length="227" mass="24859">MTLKQRRDEEAALRRQAAACSLCSSLAESRIQVVFGGGEIDADVMFVGEAPGATEDRDGVPFAGASGRLLNELLSEIGLSRETVYIANVLKCRPPDNRDPRREEVANCAHFLERQVELVEPIVLVTLGNYATKALRGEDGGITAIHGKPEQRRVGARSLWLLPVFHPAAALYRRSNLELLKSDFAEIPRLVAEGTPEQPRSPESAVIEKPPVVQSEPSDEPPQLDLF</sequence>
<dbReference type="GO" id="GO:0004844">
    <property type="term" value="F:uracil DNA N-glycosylase activity"/>
    <property type="evidence" value="ECO:0007669"/>
    <property type="project" value="UniProtKB-EC"/>
</dbReference>
<dbReference type="NCBIfam" id="TIGR00758">
    <property type="entry name" value="UDG_fam4"/>
    <property type="match status" value="1"/>
</dbReference>
<evidence type="ECO:0000256" key="10">
    <source>
        <dbReference type="ARBA" id="ARBA00023014"/>
    </source>
</evidence>
<keyword evidence="5" id="KW-0004">4Fe-4S</keyword>
<dbReference type="SUPFAM" id="SSF52141">
    <property type="entry name" value="Uracil-DNA glycosylase-like"/>
    <property type="match status" value="1"/>
</dbReference>
<evidence type="ECO:0000259" key="13">
    <source>
        <dbReference type="SMART" id="SM00986"/>
    </source>
</evidence>
<dbReference type="Gene3D" id="3.40.470.10">
    <property type="entry name" value="Uracil-DNA glycosylase-like domain"/>
    <property type="match status" value="1"/>
</dbReference>
<evidence type="ECO:0000256" key="12">
    <source>
        <dbReference type="SAM" id="MobiDB-lite"/>
    </source>
</evidence>